<keyword evidence="1" id="KW-0732">Signal</keyword>
<evidence type="ECO:0008006" key="4">
    <source>
        <dbReference type="Google" id="ProtNLM"/>
    </source>
</evidence>
<feature type="signal peptide" evidence="1">
    <location>
        <begin position="1"/>
        <end position="22"/>
    </location>
</feature>
<name>A0AA51NCT3_9BACT</name>
<accession>A0AA51NCT3</accession>
<gene>
    <name evidence="2" type="ORF">QYS49_34515</name>
</gene>
<evidence type="ECO:0000313" key="3">
    <source>
        <dbReference type="Proteomes" id="UP001230496"/>
    </source>
</evidence>
<evidence type="ECO:0000313" key="2">
    <source>
        <dbReference type="EMBL" id="WMN12755.1"/>
    </source>
</evidence>
<evidence type="ECO:0000256" key="1">
    <source>
        <dbReference type="SAM" id="SignalP"/>
    </source>
</evidence>
<organism evidence="2 3">
    <name type="scientific">Marivirga salinarum</name>
    <dbReference type="NCBI Taxonomy" id="3059078"/>
    <lineage>
        <taxon>Bacteria</taxon>
        <taxon>Pseudomonadati</taxon>
        <taxon>Bacteroidota</taxon>
        <taxon>Cytophagia</taxon>
        <taxon>Cytophagales</taxon>
        <taxon>Marivirgaceae</taxon>
        <taxon>Marivirga</taxon>
    </lineage>
</organism>
<protein>
    <recommendedName>
        <fullName evidence="4">Secreted protein</fullName>
    </recommendedName>
</protein>
<sequence>MQFIYRIIGFILVCLFAMNAFAQNKIVIDDRTSIITPELEQILQRKFLEKDIYLTSSVDFREKCNYYFSSITKENNFFKIDIQDCNNKVLGSVLAGANLQSIPNDEKAIIIFYNLWDIIENPREMVVQLDEKTEKVKADTLDSEHDSRYFFAPTALPLRKRELYYNSLYFLLHDIQYGITNRLTIGMGTTVIGLPVYFTGKYSIPIQENSHLAFGDMLILGTYGTNFFGNLAFGTYTYGNSHSNFSIGGGHLYFNPNDNSRKSSSAVGNISGIYQAGKYFYLLTENYLFNFQSMDDASRETQLPDGSFIFEERQYNTQRTIWYGLTGIRFIRKSNELVSWQIGFTHVLISYSDIPVPYNTPEWSTFSPDGGYDFFTFPTFSFIRKFKL</sequence>
<dbReference type="KEGG" id="msaa:QYS49_34515"/>
<feature type="chain" id="PRO_5041331306" description="Secreted protein" evidence="1">
    <location>
        <begin position="23"/>
        <end position="388"/>
    </location>
</feature>
<dbReference type="RefSeq" id="WP_308351016.1">
    <property type="nucleotide sequence ID" value="NZ_CP129971.1"/>
</dbReference>
<keyword evidence="3" id="KW-1185">Reference proteome</keyword>
<dbReference type="Proteomes" id="UP001230496">
    <property type="component" value="Chromosome"/>
</dbReference>
<dbReference type="AlphaFoldDB" id="A0AA51NCT3"/>
<reference evidence="2 3" key="1">
    <citation type="submission" date="2023-08" db="EMBL/GenBank/DDBJ databases">
        <title>Comparative genomics and taxonomic characterization of three novel marine species of genus Marivirga.</title>
        <authorList>
            <person name="Muhammad N."/>
            <person name="Kim S.-G."/>
        </authorList>
    </citation>
    <scope>NUCLEOTIDE SEQUENCE [LARGE SCALE GENOMIC DNA]</scope>
    <source>
        <strain evidence="2 3">BDSF4-3</strain>
    </source>
</reference>
<dbReference type="EMBL" id="CP129971">
    <property type="protein sequence ID" value="WMN12755.1"/>
    <property type="molecule type" value="Genomic_DNA"/>
</dbReference>
<proteinExistence type="predicted"/>